<comment type="caution">
    <text evidence="13">The sequence shown here is derived from an EMBL/GenBank/DDBJ whole genome shotgun (WGS) entry which is preliminary data.</text>
</comment>
<evidence type="ECO:0000256" key="1">
    <source>
        <dbReference type="ARBA" id="ARBA00000085"/>
    </source>
</evidence>
<organism evidence="13 14">
    <name type="scientific">Chiayiivirga flava</name>
    <dbReference type="NCBI Taxonomy" id="659595"/>
    <lineage>
        <taxon>Bacteria</taxon>
        <taxon>Pseudomonadati</taxon>
        <taxon>Pseudomonadota</taxon>
        <taxon>Gammaproteobacteria</taxon>
        <taxon>Lysobacterales</taxon>
        <taxon>Lysobacteraceae</taxon>
        <taxon>Chiayiivirga</taxon>
    </lineage>
</organism>
<dbReference type="EMBL" id="JACHHP010000007">
    <property type="protein sequence ID" value="MBB5209709.1"/>
    <property type="molecule type" value="Genomic_DNA"/>
</dbReference>
<protein>
    <recommendedName>
        <fullName evidence="3">histidine kinase</fullName>
        <ecNumber evidence="3">2.7.13.3</ecNumber>
    </recommendedName>
</protein>
<evidence type="ECO:0000256" key="6">
    <source>
        <dbReference type="ARBA" id="ARBA00022692"/>
    </source>
</evidence>
<dbReference type="SUPFAM" id="SSF47384">
    <property type="entry name" value="Homodimeric domain of signal transducing histidine kinase"/>
    <property type="match status" value="1"/>
</dbReference>
<dbReference type="SMART" id="SM00304">
    <property type="entry name" value="HAMP"/>
    <property type="match status" value="2"/>
</dbReference>
<comment type="catalytic activity">
    <reaction evidence="1">
        <text>ATP + protein L-histidine = ADP + protein N-phospho-L-histidine.</text>
        <dbReference type="EC" id="2.7.13.3"/>
    </reaction>
</comment>
<keyword evidence="4" id="KW-0597">Phosphoprotein</keyword>
<dbReference type="EC" id="2.7.13.3" evidence="3"/>
<keyword evidence="10" id="KW-0472">Membrane</keyword>
<dbReference type="Pfam" id="PF02518">
    <property type="entry name" value="HATPase_c"/>
    <property type="match status" value="1"/>
</dbReference>
<name>A0A7W8G1S7_9GAMM</name>
<dbReference type="Proteomes" id="UP000521199">
    <property type="component" value="Unassembled WGS sequence"/>
</dbReference>
<dbReference type="GO" id="GO:0000155">
    <property type="term" value="F:phosphorelay sensor kinase activity"/>
    <property type="evidence" value="ECO:0007669"/>
    <property type="project" value="InterPro"/>
</dbReference>
<dbReference type="InterPro" id="IPR005467">
    <property type="entry name" value="His_kinase_dom"/>
</dbReference>
<dbReference type="PANTHER" id="PTHR45436">
    <property type="entry name" value="SENSOR HISTIDINE KINASE YKOH"/>
    <property type="match status" value="1"/>
</dbReference>
<keyword evidence="5" id="KW-0808">Transferase</keyword>
<dbReference type="InterPro" id="IPR003594">
    <property type="entry name" value="HATPase_dom"/>
</dbReference>
<dbReference type="Gene3D" id="6.10.340.10">
    <property type="match status" value="1"/>
</dbReference>
<dbReference type="PROSITE" id="PS50109">
    <property type="entry name" value="HIS_KIN"/>
    <property type="match status" value="1"/>
</dbReference>
<dbReference type="GO" id="GO:0016020">
    <property type="term" value="C:membrane"/>
    <property type="evidence" value="ECO:0007669"/>
    <property type="project" value="UniProtKB-SubCell"/>
</dbReference>
<dbReference type="Gene3D" id="3.30.565.10">
    <property type="entry name" value="Histidine kinase-like ATPase, C-terminal domain"/>
    <property type="match status" value="1"/>
</dbReference>
<dbReference type="InterPro" id="IPR036890">
    <property type="entry name" value="HATPase_C_sf"/>
</dbReference>
<keyword evidence="8 10" id="KW-1133">Transmembrane helix</keyword>
<evidence type="ECO:0000256" key="9">
    <source>
        <dbReference type="ARBA" id="ARBA00023012"/>
    </source>
</evidence>
<dbReference type="CDD" id="cd00082">
    <property type="entry name" value="HisKA"/>
    <property type="match status" value="1"/>
</dbReference>
<evidence type="ECO:0000256" key="7">
    <source>
        <dbReference type="ARBA" id="ARBA00022777"/>
    </source>
</evidence>
<proteinExistence type="predicted"/>
<feature type="domain" description="Histidine kinase" evidence="11">
    <location>
        <begin position="469"/>
        <end position="686"/>
    </location>
</feature>
<evidence type="ECO:0000256" key="2">
    <source>
        <dbReference type="ARBA" id="ARBA00004370"/>
    </source>
</evidence>
<dbReference type="SUPFAM" id="SSF55874">
    <property type="entry name" value="ATPase domain of HSP90 chaperone/DNA topoisomerase II/histidine kinase"/>
    <property type="match status" value="1"/>
</dbReference>
<dbReference type="PROSITE" id="PS50885">
    <property type="entry name" value="HAMP"/>
    <property type="match status" value="1"/>
</dbReference>
<keyword evidence="14" id="KW-1185">Reference proteome</keyword>
<evidence type="ECO:0000259" key="12">
    <source>
        <dbReference type="PROSITE" id="PS50885"/>
    </source>
</evidence>
<keyword evidence="7 13" id="KW-0418">Kinase</keyword>
<sequence length="689" mass="73671">MNEHIGYSADTPAPDARRRPGMSLRNKLLLLALSTLVLPIAGWLLVRQLEALLREGQAQAQLASAEALARAVAARADALPPAGPGWFVHAATQPFALDGYDEEWQLQGIAPQTVAPGLRVALAQSNGALHLFIAVDDSSRVRADAHWSQAARADQVQLVLDFGGSTQRLRLASAAPGPLIVVDVDGGTAPRLLGEWQEDSAGYRIELRFPQAMRPRRMGLAMLDFSDPAAAPRRVGSGSADGIDPWPLIEPSSALHTTLAQLLPDGMRARLLHTEGWVLARAGAFAALPPQQQPVFWRRWLYRLLAGRTAPAPQDEFAAARLDSGEIWQALGDKPASAWRSLDDGRRLLLVTAAPVRVAGQVRGALLLERPSDALLLTNQALSGLMLATVLAMLVVGVVLFAFAGRLSSRIRHLSVAAERASTREGRTAADPFPRSASNDELGDLSRSFGKLLDEVNAYTDYLRSLAGKLSHELHTPLAVVRSSLENLESEALSANATTYVARARDGVDRLGAIVRAMSEASRMERAIASADAEDFDLRALLEGCADGYRPLLGTRELKLLLPAAPLPFHGAPELIAQALDKLVDNARSFCPADGWILLALAPSPDGAVLAVANAGPALPDAMQERLFNSLVSVRGASQRGDGTPHLGLGLSIVRLVAELHRGGARARNLPQGGGVEFRLTLRGMPRAR</sequence>
<dbReference type="Pfam" id="PF00512">
    <property type="entry name" value="HisKA"/>
    <property type="match status" value="1"/>
</dbReference>
<accession>A0A7W8G1S7</accession>
<dbReference type="SMART" id="SM00388">
    <property type="entry name" value="HisKA"/>
    <property type="match status" value="1"/>
</dbReference>
<evidence type="ECO:0000256" key="8">
    <source>
        <dbReference type="ARBA" id="ARBA00022989"/>
    </source>
</evidence>
<evidence type="ECO:0000256" key="4">
    <source>
        <dbReference type="ARBA" id="ARBA00022553"/>
    </source>
</evidence>
<dbReference type="SMART" id="SM00387">
    <property type="entry name" value="HATPase_c"/>
    <property type="match status" value="1"/>
</dbReference>
<evidence type="ECO:0000256" key="3">
    <source>
        <dbReference type="ARBA" id="ARBA00012438"/>
    </source>
</evidence>
<feature type="transmembrane region" description="Helical" evidence="10">
    <location>
        <begin position="28"/>
        <end position="46"/>
    </location>
</feature>
<dbReference type="Gene3D" id="1.10.287.130">
    <property type="match status" value="1"/>
</dbReference>
<evidence type="ECO:0000256" key="5">
    <source>
        <dbReference type="ARBA" id="ARBA00022679"/>
    </source>
</evidence>
<keyword evidence="6 10" id="KW-0812">Transmembrane</keyword>
<keyword evidence="9" id="KW-0902">Two-component regulatory system</keyword>
<evidence type="ECO:0000259" key="11">
    <source>
        <dbReference type="PROSITE" id="PS50109"/>
    </source>
</evidence>
<evidence type="ECO:0000256" key="10">
    <source>
        <dbReference type="SAM" id="Phobius"/>
    </source>
</evidence>
<dbReference type="InterPro" id="IPR036097">
    <property type="entry name" value="HisK_dim/P_sf"/>
</dbReference>
<evidence type="ECO:0000313" key="14">
    <source>
        <dbReference type="Proteomes" id="UP000521199"/>
    </source>
</evidence>
<evidence type="ECO:0000313" key="13">
    <source>
        <dbReference type="EMBL" id="MBB5209709.1"/>
    </source>
</evidence>
<dbReference type="AlphaFoldDB" id="A0A7W8G1S7"/>
<gene>
    <name evidence="13" type="ORF">HNQ52_003281</name>
</gene>
<dbReference type="InterPro" id="IPR050428">
    <property type="entry name" value="TCS_sensor_his_kinase"/>
</dbReference>
<dbReference type="InterPro" id="IPR003660">
    <property type="entry name" value="HAMP_dom"/>
</dbReference>
<dbReference type="InterPro" id="IPR003661">
    <property type="entry name" value="HisK_dim/P_dom"/>
</dbReference>
<feature type="domain" description="HAMP" evidence="12">
    <location>
        <begin position="405"/>
        <end position="461"/>
    </location>
</feature>
<reference evidence="13 14" key="1">
    <citation type="submission" date="2020-08" db="EMBL/GenBank/DDBJ databases">
        <title>Genomic Encyclopedia of Type Strains, Phase IV (KMG-IV): sequencing the most valuable type-strain genomes for metagenomic binning, comparative biology and taxonomic classification.</title>
        <authorList>
            <person name="Goeker M."/>
        </authorList>
    </citation>
    <scope>NUCLEOTIDE SEQUENCE [LARGE SCALE GENOMIC DNA]</scope>
    <source>
        <strain evidence="13 14">DSM 24163</strain>
    </source>
</reference>
<feature type="transmembrane region" description="Helical" evidence="10">
    <location>
        <begin position="381"/>
        <end position="404"/>
    </location>
</feature>
<comment type="subcellular location">
    <subcellularLocation>
        <location evidence="2">Membrane</location>
    </subcellularLocation>
</comment>
<dbReference type="PANTHER" id="PTHR45436:SF5">
    <property type="entry name" value="SENSOR HISTIDINE KINASE TRCS"/>
    <property type="match status" value="1"/>
</dbReference>
<dbReference type="RefSeq" id="WP_343059403.1">
    <property type="nucleotide sequence ID" value="NZ_JACHHP010000007.1"/>
</dbReference>